<dbReference type="SFLD" id="SFLDS00005">
    <property type="entry name" value="Isoprenoid_Synthase_Type_I"/>
    <property type="match status" value="1"/>
</dbReference>
<reference evidence="8 10" key="1">
    <citation type="submission" date="2018-01" db="EMBL/GenBank/DDBJ databases">
        <title>Metagenomic assembled genomes from two thermal pools in the Uzon Caldera, Kamchatka, Russia.</title>
        <authorList>
            <person name="Wilkins L."/>
            <person name="Ettinger C."/>
        </authorList>
    </citation>
    <scope>NUCLEOTIDE SEQUENCE [LARGE SCALE GENOMIC DNA]</scope>
    <source>
        <strain evidence="8">ZAV-06</strain>
    </source>
</reference>
<keyword evidence="5" id="KW-0460">Magnesium</keyword>
<dbReference type="EMBL" id="DSFH01000055">
    <property type="protein sequence ID" value="HEW64220.1"/>
    <property type="molecule type" value="Genomic_DNA"/>
</dbReference>
<organism evidence="8 10">
    <name type="scientific">Fervidicoccus fontis</name>
    <dbReference type="NCBI Taxonomy" id="683846"/>
    <lineage>
        <taxon>Archaea</taxon>
        <taxon>Thermoproteota</taxon>
        <taxon>Thermoprotei</taxon>
        <taxon>Fervidicoccales</taxon>
        <taxon>Fervidicoccaceae</taxon>
        <taxon>Fervidicoccus</taxon>
    </lineage>
</organism>
<keyword evidence="4" id="KW-0479">Metal-binding</keyword>
<protein>
    <recommendedName>
        <fullName evidence="11">Polyprenyl synthetase family protein</fullName>
    </recommendedName>
</protein>
<dbReference type="PROSITE" id="PS00444">
    <property type="entry name" value="POLYPRENYL_SYNTHASE_2"/>
    <property type="match status" value="1"/>
</dbReference>
<dbReference type="EMBL" id="PNIM01000013">
    <property type="protein sequence ID" value="PMB75503.1"/>
    <property type="molecule type" value="Genomic_DNA"/>
</dbReference>
<comment type="similarity">
    <text evidence="2 6">Belongs to the FPP/GGPP synthase family.</text>
</comment>
<gene>
    <name evidence="9" type="ORF">C0188_02905</name>
    <name evidence="8" type="ORF">C0188_03335</name>
    <name evidence="7" type="ORF">ENO39_04100</name>
</gene>
<dbReference type="Pfam" id="PF00348">
    <property type="entry name" value="polyprenyl_synt"/>
    <property type="match status" value="1"/>
</dbReference>
<dbReference type="GO" id="GO:0008299">
    <property type="term" value="P:isoprenoid biosynthetic process"/>
    <property type="evidence" value="ECO:0007669"/>
    <property type="project" value="InterPro"/>
</dbReference>
<evidence type="ECO:0000256" key="5">
    <source>
        <dbReference type="ARBA" id="ARBA00022842"/>
    </source>
</evidence>
<evidence type="ECO:0000313" key="7">
    <source>
        <dbReference type="EMBL" id="HEW64220.1"/>
    </source>
</evidence>
<dbReference type="EMBL" id="PNIM01000016">
    <property type="protein sequence ID" value="PMB75357.1"/>
    <property type="molecule type" value="Genomic_DNA"/>
</dbReference>
<dbReference type="InterPro" id="IPR008949">
    <property type="entry name" value="Isoprenoid_synthase_dom_sf"/>
</dbReference>
<sequence length="302" mass="34549">MVKLILINFRNNLEAFFEDKKTLLDKKISELLEEHVEANAIDVSKYIVEGGKRLRGLLTLFITDVLVNDYNRAVRAAVALELVHSCSLAIDDIIDQDVKRRGRPSVWVAKGISKTVLVSNLLIPIAIKEVSYLGTSAVKKVIETWLKVTMGEIYDVFDESSSYLKTIEYKTSSLFQLSLDLAAIASNREDLINVFERYGLYLGYLYQISDDLVDAKKYIENRNEEKPLFLIKMLNWLGASNLISWEELKLMVFKKLNEFYNSAITAINGINDKDLTLILKELPIYIVDKILEEGNLKWNLVE</sequence>
<evidence type="ECO:0000313" key="10">
    <source>
        <dbReference type="Proteomes" id="UP000237153"/>
    </source>
</evidence>
<dbReference type="PANTHER" id="PTHR12001">
    <property type="entry name" value="GERANYLGERANYL PYROPHOSPHATE SYNTHASE"/>
    <property type="match status" value="1"/>
</dbReference>
<reference evidence="7" key="2">
    <citation type="journal article" date="2020" name="mSystems">
        <title>Genome- and Community-Level Interaction Insights into Carbon Utilization and Element Cycling Functions of Hydrothermarchaeota in Hydrothermal Sediment.</title>
        <authorList>
            <person name="Zhou Z."/>
            <person name="Liu Y."/>
            <person name="Xu W."/>
            <person name="Pan J."/>
            <person name="Luo Z.H."/>
            <person name="Li M."/>
        </authorList>
    </citation>
    <scope>NUCLEOTIDE SEQUENCE [LARGE SCALE GENOMIC DNA]</scope>
    <source>
        <strain evidence="7">SpSt-1261</strain>
    </source>
</reference>
<dbReference type="GO" id="GO:0004659">
    <property type="term" value="F:prenyltransferase activity"/>
    <property type="evidence" value="ECO:0007669"/>
    <property type="project" value="InterPro"/>
</dbReference>
<dbReference type="GO" id="GO:0046872">
    <property type="term" value="F:metal ion binding"/>
    <property type="evidence" value="ECO:0007669"/>
    <property type="project" value="UniProtKB-KW"/>
</dbReference>
<dbReference type="Proteomes" id="UP000237153">
    <property type="component" value="Unassembled WGS sequence"/>
</dbReference>
<dbReference type="InterPro" id="IPR033749">
    <property type="entry name" value="Polyprenyl_synt_CS"/>
</dbReference>
<evidence type="ECO:0000256" key="3">
    <source>
        <dbReference type="ARBA" id="ARBA00022679"/>
    </source>
</evidence>
<comment type="caution">
    <text evidence="8">The sequence shown here is derived from an EMBL/GenBank/DDBJ whole genome shotgun (WGS) entry which is preliminary data.</text>
</comment>
<evidence type="ECO:0008006" key="11">
    <source>
        <dbReference type="Google" id="ProtNLM"/>
    </source>
</evidence>
<evidence type="ECO:0000256" key="6">
    <source>
        <dbReference type="RuleBase" id="RU004466"/>
    </source>
</evidence>
<evidence type="ECO:0000256" key="4">
    <source>
        <dbReference type="ARBA" id="ARBA00022723"/>
    </source>
</evidence>
<dbReference type="PANTHER" id="PTHR12001:SF85">
    <property type="entry name" value="SHORT CHAIN ISOPRENYL DIPHOSPHATE SYNTHASE"/>
    <property type="match status" value="1"/>
</dbReference>
<evidence type="ECO:0000256" key="2">
    <source>
        <dbReference type="ARBA" id="ARBA00006706"/>
    </source>
</evidence>
<evidence type="ECO:0000313" key="9">
    <source>
        <dbReference type="EMBL" id="PMB75503.1"/>
    </source>
</evidence>
<evidence type="ECO:0000313" key="8">
    <source>
        <dbReference type="EMBL" id="PMB75357.1"/>
    </source>
</evidence>
<dbReference type="Proteomes" id="UP000886076">
    <property type="component" value="Unassembled WGS sequence"/>
</dbReference>
<accession>A0A2J6N9S2</accession>
<name>A0A2J6N9S2_9CREN</name>
<keyword evidence="3 6" id="KW-0808">Transferase</keyword>
<dbReference type="AlphaFoldDB" id="A0A2J6N9S2"/>
<evidence type="ECO:0000256" key="1">
    <source>
        <dbReference type="ARBA" id="ARBA00001946"/>
    </source>
</evidence>
<dbReference type="InterPro" id="IPR000092">
    <property type="entry name" value="Polyprenyl_synt"/>
</dbReference>
<dbReference type="SUPFAM" id="SSF48576">
    <property type="entry name" value="Terpenoid synthases"/>
    <property type="match status" value="1"/>
</dbReference>
<dbReference type="Gene3D" id="1.10.600.10">
    <property type="entry name" value="Farnesyl Diphosphate Synthase"/>
    <property type="match status" value="1"/>
</dbReference>
<proteinExistence type="inferred from homology"/>
<comment type="cofactor">
    <cofactor evidence="1">
        <name>Mg(2+)</name>
        <dbReference type="ChEBI" id="CHEBI:18420"/>
    </cofactor>
</comment>